<dbReference type="PROSITE" id="PS01124">
    <property type="entry name" value="HTH_ARAC_FAMILY_2"/>
    <property type="match status" value="1"/>
</dbReference>
<evidence type="ECO:0000313" key="6">
    <source>
        <dbReference type="EMBL" id="MFC7148779.1"/>
    </source>
</evidence>
<proteinExistence type="predicted"/>
<dbReference type="Gene3D" id="1.10.10.60">
    <property type="entry name" value="Homeodomain-like"/>
    <property type="match status" value="2"/>
</dbReference>
<dbReference type="RefSeq" id="WP_378052599.1">
    <property type="nucleotide sequence ID" value="NZ_JBHMDN010000055.1"/>
</dbReference>
<evidence type="ECO:0000256" key="3">
    <source>
        <dbReference type="ARBA" id="ARBA00023163"/>
    </source>
</evidence>
<evidence type="ECO:0000256" key="4">
    <source>
        <dbReference type="SAM" id="Phobius"/>
    </source>
</evidence>
<feature type="transmembrane region" description="Helical" evidence="4">
    <location>
        <begin position="295"/>
        <end position="315"/>
    </location>
</feature>
<dbReference type="SUPFAM" id="SSF46689">
    <property type="entry name" value="Homeodomain-like"/>
    <property type="match status" value="1"/>
</dbReference>
<dbReference type="SMART" id="SM00342">
    <property type="entry name" value="HTH_ARAC"/>
    <property type="match status" value="1"/>
</dbReference>
<dbReference type="InterPro" id="IPR041522">
    <property type="entry name" value="CdaR_GGDEF"/>
</dbReference>
<accession>A0ABW2F9L4</accession>
<comment type="caution">
    <text evidence="6">The sequence shown here is derived from an EMBL/GenBank/DDBJ whole genome shotgun (WGS) entry which is preliminary data.</text>
</comment>
<dbReference type="InterPro" id="IPR009057">
    <property type="entry name" value="Homeodomain-like_sf"/>
</dbReference>
<reference evidence="7" key="1">
    <citation type="journal article" date="2019" name="Int. J. Syst. Evol. Microbiol.">
        <title>The Global Catalogue of Microorganisms (GCM) 10K type strain sequencing project: providing services to taxonomists for standard genome sequencing and annotation.</title>
        <authorList>
            <consortium name="The Broad Institute Genomics Platform"/>
            <consortium name="The Broad Institute Genome Sequencing Center for Infectious Disease"/>
            <person name="Wu L."/>
            <person name="Ma J."/>
        </authorList>
    </citation>
    <scope>NUCLEOTIDE SEQUENCE [LARGE SCALE GENOMIC DNA]</scope>
    <source>
        <strain evidence="7">KCTC 12907</strain>
    </source>
</reference>
<dbReference type="Proteomes" id="UP001596378">
    <property type="component" value="Unassembled WGS sequence"/>
</dbReference>
<keyword evidence="2" id="KW-0238">DNA-binding</keyword>
<keyword evidence="7" id="KW-1185">Reference proteome</keyword>
<gene>
    <name evidence="6" type="ORF">ACFQMJ_09600</name>
</gene>
<dbReference type="PANTHER" id="PTHR43280:SF2">
    <property type="entry name" value="HTH-TYPE TRANSCRIPTIONAL REGULATOR EXSA"/>
    <property type="match status" value="1"/>
</dbReference>
<keyword evidence="4" id="KW-0812">Transmembrane</keyword>
<keyword evidence="3" id="KW-0804">Transcription</keyword>
<keyword evidence="4" id="KW-1133">Transmembrane helix</keyword>
<keyword evidence="1" id="KW-0805">Transcription regulation</keyword>
<keyword evidence="4" id="KW-0472">Membrane</keyword>
<dbReference type="InterPro" id="IPR018060">
    <property type="entry name" value="HTH_AraC"/>
</dbReference>
<evidence type="ECO:0000313" key="7">
    <source>
        <dbReference type="Proteomes" id="UP001596378"/>
    </source>
</evidence>
<dbReference type="Pfam" id="PF17853">
    <property type="entry name" value="GGDEF_2"/>
    <property type="match status" value="1"/>
</dbReference>
<evidence type="ECO:0000259" key="5">
    <source>
        <dbReference type="PROSITE" id="PS01124"/>
    </source>
</evidence>
<dbReference type="PANTHER" id="PTHR43280">
    <property type="entry name" value="ARAC-FAMILY TRANSCRIPTIONAL REGULATOR"/>
    <property type="match status" value="1"/>
</dbReference>
<organism evidence="6 7">
    <name type="scientific">Cohnella cellulosilytica</name>
    <dbReference type="NCBI Taxonomy" id="986710"/>
    <lineage>
        <taxon>Bacteria</taxon>
        <taxon>Bacillati</taxon>
        <taxon>Bacillota</taxon>
        <taxon>Bacilli</taxon>
        <taxon>Bacillales</taxon>
        <taxon>Paenibacillaceae</taxon>
        <taxon>Cohnella</taxon>
    </lineage>
</organism>
<evidence type="ECO:0000256" key="1">
    <source>
        <dbReference type="ARBA" id="ARBA00023015"/>
    </source>
</evidence>
<sequence>MQIKRSLFYRYLLSYLLITAVPLLILGTVFYQKSIASLRHEVENANIGKLTQVKNIVDQRMQELSHLAFRISQDNRLSRFYLGKGEYEAIEAVEELRKYKANSMLIDHLFLTFQGDDSIYSSAGKFSRSSFHSYFYTNEEWNRERFFEEVNRLTRPTVKVLIDSQSDALEPPRVLGYMYPLSTSPQKTYGAVIFTIEQKMLYGLMGDVLGDFHGEAYMLDEEGRMLAGMRRGDKTISVREEALSADYGEPSVYRLNSAGESFSVVTVRSETSDWQFMTIIPTREFLGRVSETRTLILIIICIVALLGAGTAVFFASNHYRPFKKWIRLLQSESIEPPAPPDNRTGRENELELIGHTAYSALESYRALREKVLSQRDWLREQLFVRLLSGKVRDETEHEELTRAAELQFVGHAYRVLAVAIEPQADGWSRLGRIYSALKPLAVPGYKLYVVEAPDEDALAVIVEEEEGDPADGREKLLRIGETIRETARKAAETEPYVGIGEPCATIDRLHRSYAEASAALAYVRLKKELRLCRFEEIVEGETKEFWYPVDEQILFTQSLKQGNQTLALENAEAIVGRIASQATSLLMLRYICFDIINSTAKTAQEIHRTAFAEQINSLMSFATIDQLKTRLADLTVKVCGYVDGLKASRNSELLGKMLKIVHERSMDPMFSLEGVADQVRVTPSYLSKFFKEQIGTTFSEYVTNLRMTEIKRQLVESDKPIKEIVESSGYADLSSFVRKFKAIEGVTPGQYRKLYAEAEQTEQTRRADMDGKPQ</sequence>
<dbReference type="Pfam" id="PF12833">
    <property type="entry name" value="HTH_18"/>
    <property type="match status" value="1"/>
</dbReference>
<feature type="domain" description="HTH araC/xylS-type" evidence="5">
    <location>
        <begin position="655"/>
        <end position="754"/>
    </location>
</feature>
<evidence type="ECO:0000256" key="2">
    <source>
        <dbReference type="ARBA" id="ARBA00023125"/>
    </source>
</evidence>
<name>A0ABW2F9L4_9BACL</name>
<feature type="transmembrane region" description="Helical" evidence="4">
    <location>
        <begin position="12"/>
        <end position="31"/>
    </location>
</feature>
<dbReference type="EMBL" id="JBHTAI010000005">
    <property type="protein sequence ID" value="MFC7148779.1"/>
    <property type="molecule type" value="Genomic_DNA"/>
</dbReference>
<protein>
    <submittedName>
        <fullName evidence="6">Helix-turn-helix domain-containing protein</fullName>
    </submittedName>
</protein>